<dbReference type="EMBL" id="CM055750">
    <property type="protein sequence ID" value="KAJ7993991.1"/>
    <property type="molecule type" value="Genomic_DNA"/>
</dbReference>
<evidence type="ECO:0000313" key="1">
    <source>
        <dbReference type="EMBL" id="KAJ7993991.1"/>
    </source>
</evidence>
<evidence type="ECO:0000313" key="2">
    <source>
        <dbReference type="Proteomes" id="UP001157502"/>
    </source>
</evidence>
<reference evidence="1" key="1">
    <citation type="submission" date="2021-05" db="EMBL/GenBank/DDBJ databases">
        <authorList>
            <person name="Pan Q."/>
            <person name="Jouanno E."/>
            <person name="Zahm M."/>
            <person name="Klopp C."/>
            <person name="Cabau C."/>
            <person name="Louis A."/>
            <person name="Berthelot C."/>
            <person name="Parey E."/>
            <person name="Roest Crollius H."/>
            <person name="Montfort J."/>
            <person name="Robinson-Rechavi M."/>
            <person name="Bouchez O."/>
            <person name="Lampietro C."/>
            <person name="Lopez Roques C."/>
            <person name="Donnadieu C."/>
            <person name="Postlethwait J."/>
            <person name="Bobe J."/>
            <person name="Dillon D."/>
            <person name="Chandos A."/>
            <person name="von Hippel F."/>
            <person name="Guiguen Y."/>
        </authorList>
    </citation>
    <scope>NUCLEOTIDE SEQUENCE</scope>
    <source>
        <strain evidence="1">YG-Jan2019</strain>
    </source>
</reference>
<gene>
    <name evidence="1" type="ORF">DPEC_G00261310</name>
</gene>
<keyword evidence="2" id="KW-1185">Reference proteome</keyword>
<accession>A0ACC2FRP5</accession>
<organism evidence="1 2">
    <name type="scientific">Dallia pectoralis</name>
    <name type="common">Alaska blackfish</name>
    <dbReference type="NCBI Taxonomy" id="75939"/>
    <lineage>
        <taxon>Eukaryota</taxon>
        <taxon>Metazoa</taxon>
        <taxon>Chordata</taxon>
        <taxon>Craniata</taxon>
        <taxon>Vertebrata</taxon>
        <taxon>Euteleostomi</taxon>
        <taxon>Actinopterygii</taxon>
        <taxon>Neopterygii</taxon>
        <taxon>Teleostei</taxon>
        <taxon>Protacanthopterygii</taxon>
        <taxon>Esociformes</taxon>
        <taxon>Umbridae</taxon>
        <taxon>Dallia</taxon>
    </lineage>
</organism>
<protein>
    <submittedName>
        <fullName evidence="1">Uncharacterized protein</fullName>
    </submittedName>
</protein>
<proteinExistence type="predicted"/>
<name>A0ACC2FRP5_DALPE</name>
<dbReference type="Proteomes" id="UP001157502">
    <property type="component" value="Chromosome 23"/>
</dbReference>
<sequence>MVFTLKMNPTALVTTTLLLFSLTMVYGGNVLVFPWDGSHWINMKVLIEQLHSRGHNITVIPFHESWYIEEKSTHYSFINITQTAGGIDERIYSSFVTKLLRIRREGRGFWSRMSVNYELLMMFYEIHKSAIETMTMMFEDAELMRSLQAANYDLVLTDPGIGSGVFLAHRLEVNYGPFVHRYFGPDVHYMSLFQAADIWLVRNDFTLEFPRPTMPNVVYMGGFQCKPSKPLPQDMEDFVQSSGDHGVIMMSLGTLVGQLPEDIGEEIAAAFAQLPQRVIWRHTGKRPATLGNNTLLVKWLPQNDLLGHPKTQVFVAHGGTNGVHEAIYHGVPIVGLPLVFDQPDNLNRMRVKGVAKIVDIATINRDIFLEALKAVLYEPSYRDNMQKLSRLHRDQPMKPLDSAMFWIEFVMRNKGAAHLRTESYKMSCWSAIARAAGGGDAGKGTAASATAAAGSGSLLSSRSKVVITRSIAVPRDASISS</sequence>
<comment type="caution">
    <text evidence="1">The sequence shown here is derived from an EMBL/GenBank/DDBJ whole genome shotgun (WGS) entry which is preliminary data.</text>
</comment>